<keyword evidence="12" id="KW-0472">Membrane</keyword>
<dbReference type="PRINTS" id="PR00463">
    <property type="entry name" value="EP450I"/>
</dbReference>
<evidence type="ECO:0000256" key="4">
    <source>
        <dbReference type="ARBA" id="ARBA00010617"/>
    </source>
</evidence>
<dbReference type="PANTHER" id="PTHR24292:SF54">
    <property type="entry name" value="CYP9F3-RELATED"/>
    <property type="match status" value="1"/>
</dbReference>
<proteinExistence type="inferred from homology"/>
<keyword evidence="10 13" id="KW-0408">Iron</keyword>
<dbReference type="InterPro" id="IPR001128">
    <property type="entry name" value="Cyt_P450"/>
</dbReference>
<dbReference type="InterPro" id="IPR017972">
    <property type="entry name" value="Cyt_P450_CS"/>
</dbReference>
<keyword evidence="6 13" id="KW-0479">Metal-binding</keyword>
<dbReference type="InterPro" id="IPR050476">
    <property type="entry name" value="Insect_CytP450_Detox"/>
</dbReference>
<comment type="similarity">
    <text evidence="4 13">Belongs to the cytochrome P450 family.</text>
</comment>
<dbReference type="Gene3D" id="1.10.630.10">
    <property type="entry name" value="Cytochrome P450"/>
    <property type="match status" value="2"/>
</dbReference>
<accession>A0ABY6KL99</accession>
<dbReference type="PANTHER" id="PTHR24292">
    <property type="entry name" value="CYTOCHROME P450"/>
    <property type="match status" value="1"/>
</dbReference>
<comment type="cofactor">
    <cofactor evidence="1">
        <name>heme</name>
        <dbReference type="ChEBI" id="CHEBI:30413"/>
    </cofactor>
</comment>
<sequence>MDTSKDILTDVEISSNAVNFIFAGYETSKLLMSYTTHMLIHHPDIQDKVREEILTVVGDKKEISYDDLKEFHLMDRVLSETLRLHPPTLTGGDYEMKRKGVCSSITRASDEDFEVLGKTIPKEVGVMVPLGVLHLSSKYWKEPLVFDPDRFSPDQKVDPLVYMPFGAGPRFCIGKKMALTVTKLALARLLRRYRVLPGPHTDKVSAVRARGPRCCGPRFSPDQKVDPLVYMPFGAGPRFCIGKKIALR</sequence>
<dbReference type="PROSITE" id="PS00086">
    <property type="entry name" value="CYTOCHROME_P450"/>
    <property type="match status" value="2"/>
</dbReference>
<keyword evidence="15" id="KW-1185">Reference proteome</keyword>
<dbReference type="SUPFAM" id="SSF48264">
    <property type="entry name" value="Cytochrome P450"/>
    <property type="match status" value="2"/>
</dbReference>
<evidence type="ECO:0000256" key="2">
    <source>
        <dbReference type="ARBA" id="ARBA00004174"/>
    </source>
</evidence>
<dbReference type="Pfam" id="PF00067">
    <property type="entry name" value="p450"/>
    <property type="match status" value="2"/>
</dbReference>
<evidence type="ECO:0000313" key="15">
    <source>
        <dbReference type="Proteomes" id="UP001235939"/>
    </source>
</evidence>
<evidence type="ECO:0000256" key="12">
    <source>
        <dbReference type="ARBA" id="ARBA00023136"/>
    </source>
</evidence>
<keyword evidence="7" id="KW-0256">Endoplasmic reticulum</keyword>
<dbReference type="Proteomes" id="UP001235939">
    <property type="component" value="Chromosome 06"/>
</dbReference>
<evidence type="ECO:0000256" key="7">
    <source>
        <dbReference type="ARBA" id="ARBA00022824"/>
    </source>
</evidence>
<evidence type="ECO:0000256" key="3">
    <source>
        <dbReference type="ARBA" id="ARBA00004406"/>
    </source>
</evidence>
<reference evidence="14 15" key="1">
    <citation type="submission" date="2022-01" db="EMBL/GenBank/DDBJ databases">
        <title>A chromosomal length assembly of Cordylochernes scorpioides.</title>
        <authorList>
            <person name="Zeh D."/>
            <person name="Zeh J."/>
        </authorList>
    </citation>
    <scope>NUCLEOTIDE SEQUENCE [LARGE SCALE GENOMIC DNA]</scope>
    <source>
        <strain evidence="14">IN4F17</strain>
        <tissue evidence="14">Whole Body</tissue>
    </source>
</reference>
<evidence type="ECO:0000256" key="5">
    <source>
        <dbReference type="ARBA" id="ARBA00022617"/>
    </source>
</evidence>
<dbReference type="EMBL" id="CP092868">
    <property type="protein sequence ID" value="UYV68533.1"/>
    <property type="molecule type" value="Genomic_DNA"/>
</dbReference>
<evidence type="ECO:0000256" key="8">
    <source>
        <dbReference type="ARBA" id="ARBA00022848"/>
    </source>
</evidence>
<keyword evidence="9 13" id="KW-0560">Oxidoreductase</keyword>
<evidence type="ECO:0000313" key="14">
    <source>
        <dbReference type="EMBL" id="UYV68533.1"/>
    </source>
</evidence>
<organism evidence="14 15">
    <name type="scientific">Cordylochernes scorpioides</name>
    <dbReference type="NCBI Taxonomy" id="51811"/>
    <lineage>
        <taxon>Eukaryota</taxon>
        <taxon>Metazoa</taxon>
        <taxon>Ecdysozoa</taxon>
        <taxon>Arthropoda</taxon>
        <taxon>Chelicerata</taxon>
        <taxon>Arachnida</taxon>
        <taxon>Pseudoscorpiones</taxon>
        <taxon>Cheliferoidea</taxon>
        <taxon>Chernetidae</taxon>
        <taxon>Cordylochernes</taxon>
    </lineage>
</organism>
<name>A0ABY6KL99_9ARAC</name>
<dbReference type="InterPro" id="IPR036396">
    <property type="entry name" value="Cyt_P450_sf"/>
</dbReference>
<evidence type="ECO:0000256" key="9">
    <source>
        <dbReference type="ARBA" id="ARBA00023002"/>
    </source>
</evidence>
<evidence type="ECO:0000256" key="11">
    <source>
        <dbReference type="ARBA" id="ARBA00023033"/>
    </source>
</evidence>
<protein>
    <submittedName>
        <fullName evidence="14">CYP3A4</fullName>
    </submittedName>
</protein>
<dbReference type="PRINTS" id="PR00385">
    <property type="entry name" value="P450"/>
</dbReference>
<gene>
    <name evidence="14" type="ORF">LAZ67_6000065</name>
</gene>
<dbReference type="InterPro" id="IPR002401">
    <property type="entry name" value="Cyt_P450_E_grp-I"/>
</dbReference>
<comment type="subcellular location">
    <subcellularLocation>
        <location evidence="3">Endoplasmic reticulum membrane</location>
        <topology evidence="3">Peripheral membrane protein</topology>
    </subcellularLocation>
    <subcellularLocation>
        <location evidence="2">Microsome membrane</location>
        <topology evidence="2">Peripheral membrane protein</topology>
    </subcellularLocation>
</comment>
<evidence type="ECO:0000256" key="10">
    <source>
        <dbReference type="ARBA" id="ARBA00023004"/>
    </source>
</evidence>
<keyword evidence="11 13" id="KW-0503">Monooxygenase</keyword>
<keyword evidence="8" id="KW-0492">Microsome</keyword>
<evidence type="ECO:0000256" key="6">
    <source>
        <dbReference type="ARBA" id="ARBA00022723"/>
    </source>
</evidence>
<evidence type="ECO:0000256" key="1">
    <source>
        <dbReference type="ARBA" id="ARBA00001971"/>
    </source>
</evidence>
<evidence type="ECO:0000256" key="13">
    <source>
        <dbReference type="RuleBase" id="RU000461"/>
    </source>
</evidence>
<keyword evidence="5 13" id="KW-0349">Heme</keyword>